<comment type="caution">
    <text evidence="1">The sequence shown here is derived from an EMBL/GenBank/DDBJ whole genome shotgun (WGS) entry which is preliminary data.</text>
</comment>
<protein>
    <submittedName>
        <fullName evidence="1">Uncharacterized protein</fullName>
    </submittedName>
</protein>
<organism evidence="1 2">
    <name type="scientific">Akkermansia muciniphila</name>
    <dbReference type="NCBI Taxonomy" id="239935"/>
    <lineage>
        <taxon>Bacteria</taxon>
        <taxon>Pseudomonadati</taxon>
        <taxon>Verrucomicrobiota</taxon>
        <taxon>Verrucomicrobiia</taxon>
        <taxon>Verrucomicrobiales</taxon>
        <taxon>Akkermansiaceae</taxon>
        <taxon>Akkermansia</taxon>
    </lineage>
</organism>
<evidence type="ECO:0000313" key="1">
    <source>
        <dbReference type="EMBL" id="PNC19870.1"/>
    </source>
</evidence>
<dbReference type="Proteomes" id="UP000236000">
    <property type="component" value="Unassembled WGS sequence"/>
</dbReference>
<dbReference type="RefSeq" id="WP_102712161.1">
    <property type="nucleotide sequence ID" value="NZ_PJKA01000003.1"/>
</dbReference>
<sequence length="259" mass="28799">MTDTALIGSTCALGAFWSSKRYFDYLIDESNLPILRGKDFGQAVIICPSLWEGRGASRKDMARFTAQVDNLINILHEVKAERVTYATCIDTQPETGNELSPLLHESGDPWLAALAGLRDFINLRFGRVLNVYLPEVTGTGTDMSVADLLTRAAEETGELEVFLLERHQLYPMHRLVRDVEKAWECGIFSVNLVPEPVTTFELVESCFPSLSDRLPIAKEADPYGSARTSVYSTQYHDPDTGYIMDKQDVLAGLSADKQA</sequence>
<proteinExistence type="predicted"/>
<name>A0A2N8HGI4_9BACT</name>
<accession>A0A2N8HGI4</accession>
<dbReference type="AlphaFoldDB" id="A0A2N8HGI4"/>
<reference evidence="1 2" key="1">
    <citation type="journal article" date="2017" name="BMC Genomics">
        <title>Genome sequencing of 39 Akkermansia muciniphila isolates reveals its population structure, genomic and functional diverisity, and global distribution in mammalian gut microbiotas.</title>
        <authorList>
            <person name="Guo X."/>
            <person name="Li S."/>
            <person name="Zhang J."/>
            <person name="Wu F."/>
            <person name="Li X."/>
            <person name="Wu D."/>
            <person name="Zhang M."/>
            <person name="Ou Z."/>
            <person name="Jie Z."/>
            <person name="Yan Q."/>
            <person name="Li P."/>
            <person name="Yi J."/>
            <person name="Peng Y."/>
        </authorList>
    </citation>
    <scope>NUCLEOTIDE SEQUENCE [LARGE SCALE GENOMIC DNA]</scope>
    <source>
        <strain evidence="1 2">GP24</strain>
    </source>
</reference>
<evidence type="ECO:0000313" key="2">
    <source>
        <dbReference type="Proteomes" id="UP000236000"/>
    </source>
</evidence>
<gene>
    <name evidence="1" type="ORF">CXU22_02330</name>
</gene>
<dbReference type="EMBL" id="PJKA01000003">
    <property type="protein sequence ID" value="PNC19870.1"/>
    <property type="molecule type" value="Genomic_DNA"/>
</dbReference>
<dbReference type="OrthoDB" id="197795at2"/>